<comment type="subcellular location">
    <subcellularLocation>
        <location evidence="1">Membrane</location>
        <topology evidence="1">Multi-pass membrane protein</topology>
    </subcellularLocation>
</comment>
<feature type="non-terminal residue" evidence="7">
    <location>
        <position position="1"/>
    </location>
</feature>
<dbReference type="GO" id="GO:0022857">
    <property type="term" value="F:transmembrane transporter activity"/>
    <property type="evidence" value="ECO:0007669"/>
    <property type="project" value="TreeGrafter"/>
</dbReference>
<dbReference type="PANTHER" id="PTHR43791">
    <property type="entry name" value="PERMEASE-RELATED"/>
    <property type="match status" value="1"/>
</dbReference>
<protein>
    <submittedName>
        <fullName evidence="7">2569_t:CDS:1</fullName>
    </submittedName>
</protein>
<accession>A0A9N9BGJ3</accession>
<evidence type="ECO:0000256" key="1">
    <source>
        <dbReference type="ARBA" id="ARBA00004141"/>
    </source>
</evidence>
<dbReference type="InterPro" id="IPR036259">
    <property type="entry name" value="MFS_trans_sf"/>
</dbReference>
<evidence type="ECO:0000313" key="8">
    <source>
        <dbReference type="Proteomes" id="UP000789396"/>
    </source>
</evidence>
<dbReference type="PANTHER" id="PTHR43791:SF36">
    <property type="entry name" value="TRANSPORTER, PUTATIVE (AFU_ORTHOLOGUE AFUA_6G08340)-RELATED"/>
    <property type="match status" value="1"/>
</dbReference>
<evidence type="ECO:0000256" key="3">
    <source>
        <dbReference type="ARBA" id="ARBA00022692"/>
    </source>
</evidence>
<sequence>MTSGPADARFLTPEERKFALDRLRPEGGPAPVDRATAKKQIKLAFQDIKVYIFLILLFLASIPFNALNLFLPTLVKQLGYSSVNAQLMSVPPLLVATRNITIAAILTLANAGGIVGSLIYPDTDARYQYIKGNIVCLAAILLQCLLTIGLKIYLEIINKQRDLATLTAKNYKIDNELMKNKTKLSEVAKKLVENEPRFDEI</sequence>
<dbReference type="AlphaFoldDB" id="A0A9N9BGJ3"/>
<feature type="transmembrane region" description="Helical" evidence="6">
    <location>
        <begin position="100"/>
        <end position="120"/>
    </location>
</feature>
<proteinExistence type="predicted"/>
<dbReference type="SUPFAM" id="SSF103473">
    <property type="entry name" value="MFS general substrate transporter"/>
    <property type="match status" value="1"/>
</dbReference>
<evidence type="ECO:0000256" key="4">
    <source>
        <dbReference type="ARBA" id="ARBA00022989"/>
    </source>
</evidence>
<evidence type="ECO:0000256" key="6">
    <source>
        <dbReference type="SAM" id="Phobius"/>
    </source>
</evidence>
<keyword evidence="3 6" id="KW-0812">Transmembrane</keyword>
<organism evidence="7 8">
    <name type="scientific">Racocetra fulgida</name>
    <dbReference type="NCBI Taxonomy" id="60492"/>
    <lineage>
        <taxon>Eukaryota</taxon>
        <taxon>Fungi</taxon>
        <taxon>Fungi incertae sedis</taxon>
        <taxon>Mucoromycota</taxon>
        <taxon>Glomeromycotina</taxon>
        <taxon>Glomeromycetes</taxon>
        <taxon>Diversisporales</taxon>
        <taxon>Gigasporaceae</taxon>
        <taxon>Racocetra</taxon>
    </lineage>
</organism>
<keyword evidence="5 6" id="KW-0472">Membrane</keyword>
<feature type="transmembrane region" description="Helical" evidence="6">
    <location>
        <begin position="132"/>
        <end position="154"/>
    </location>
</feature>
<keyword evidence="8" id="KW-1185">Reference proteome</keyword>
<keyword evidence="4 6" id="KW-1133">Transmembrane helix</keyword>
<keyword evidence="2" id="KW-0813">Transport</keyword>
<evidence type="ECO:0000256" key="5">
    <source>
        <dbReference type="ARBA" id="ARBA00023136"/>
    </source>
</evidence>
<evidence type="ECO:0000256" key="2">
    <source>
        <dbReference type="ARBA" id="ARBA00022448"/>
    </source>
</evidence>
<comment type="caution">
    <text evidence="7">The sequence shown here is derived from an EMBL/GenBank/DDBJ whole genome shotgun (WGS) entry which is preliminary data.</text>
</comment>
<dbReference type="OrthoDB" id="2985014at2759"/>
<feature type="transmembrane region" description="Helical" evidence="6">
    <location>
        <begin position="48"/>
        <end position="71"/>
    </location>
</feature>
<dbReference type="Proteomes" id="UP000789396">
    <property type="component" value="Unassembled WGS sequence"/>
</dbReference>
<name>A0A9N9BGJ3_9GLOM</name>
<dbReference type="EMBL" id="CAJVPZ010005958">
    <property type="protein sequence ID" value="CAG8567868.1"/>
    <property type="molecule type" value="Genomic_DNA"/>
</dbReference>
<dbReference type="GO" id="GO:0016020">
    <property type="term" value="C:membrane"/>
    <property type="evidence" value="ECO:0007669"/>
    <property type="project" value="UniProtKB-SubCell"/>
</dbReference>
<dbReference type="Gene3D" id="1.20.1250.20">
    <property type="entry name" value="MFS general substrate transporter like domains"/>
    <property type="match status" value="1"/>
</dbReference>
<evidence type="ECO:0000313" key="7">
    <source>
        <dbReference type="EMBL" id="CAG8567868.1"/>
    </source>
</evidence>
<reference evidence="7" key="1">
    <citation type="submission" date="2021-06" db="EMBL/GenBank/DDBJ databases">
        <authorList>
            <person name="Kallberg Y."/>
            <person name="Tangrot J."/>
            <person name="Rosling A."/>
        </authorList>
    </citation>
    <scope>NUCLEOTIDE SEQUENCE</scope>
    <source>
        <strain evidence="7">IN212</strain>
    </source>
</reference>
<gene>
    <name evidence="7" type="ORF">RFULGI_LOCUS5333</name>
</gene>